<gene>
    <name evidence="1" type="ORF">BECKLPF1236A_GA0070988_1013918</name>
    <name evidence="2" type="ORF">BECKLPF1236C_GA0070990_1015018</name>
</gene>
<dbReference type="AlphaFoldDB" id="A0A450XRF7"/>
<reference evidence="2" key="1">
    <citation type="submission" date="2019-02" db="EMBL/GenBank/DDBJ databases">
        <authorList>
            <person name="Gruber-Vodicka R. H."/>
            <person name="Seah K. B. B."/>
        </authorList>
    </citation>
    <scope>NUCLEOTIDE SEQUENCE</scope>
    <source>
        <strain evidence="1">BECK_S312</strain>
        <strain evidence="2">BECK_S426</strain>
    </source>
</reference>
<sequence length="54" mass="6161">MSSFEKIAAKGSGLCAHLRYRSMRWILGRGTVYCRQSISIRCLSFAKESKYTVL</sequence>
<organism evidence="2">
    <name type="scientific">Candidatus Kentrum sp. LPFa</name>
    <dbReference type="NCBI Taxonomy" id="2126335"/>
    <lineage>
        <taxon>Bacteria</taxon>
        <taxon>Pseudomonadati</taxon>
        <taxon>Pseudomonadota</taxon>
        <taxon>Gammaproteobacteria</taxon>
        <taxon>Candidatus Kentrum</taxon>
    </lineage>
</organism>
<dbReference type="EMBL" id="CAADFM010000139">
    <property type="protein sequence ID" value="VFK16132.1"/>
    <property type="molecule type" value="Genomic_DNA"/>
</dbReference>
<evidence type="ECO:0000313" key="1">
    <source>
        <dbReference type="EMBL" id="VFK16132.1"/>
    </source>
</evidence>
<accession>A0A450XRF7</accession>
<evidence type="ECO:0000313" key="2">
    <source>
        <dbReference type="EMBL" id="VFK31871.1"/>
    </source>
</evidence>
<dbReference type="EMBL" id="CAADFP010000150">
    <property type="protein sequence ID" value="VFK31871.1"/>
    <property type="molecule type" value="Genomic_DNA"/>
</dbReference>
<protein>
    <submittedName>
        <fullName evidence="2">Uncharacterized protein</fullName>
    </submittedName>
</protein>
<proteinExistence type="predicted"/>
<name>A0A450XRF7_9GAMM</name>